<evidence type="ECO:0000313" key="1">
    <source>
        <dbReference type="EMBL" id="EJF43741.1"/>
    </source>
</evidence>
<name>J0X527_9ACTO</name>
<accession>J0X527</accession>
<dbReference type="AlphaFoldDB" id="J0X527"/>
<organism evidence="1 2">
    <name type="scientific">Schaalia georgiae F0490</name>
    <dbReference type="NCBI Taxonomy" id="1125717"/>
    <lineage>
        <taxon>Bacteria</taxon>
        <taxon>Bacillati</taxon>
        <taxon>Actinomycetota</taxon>
        <taxon>Actinomycetes</taxon>
        <taxon>Actinomycetales</taxon>
        <taxon>Actinomycetaceae</taxon>
        <taxon>Schaalia</taxon>
    </lineage>
</organism>
<protein>
    <submittedName>
        <fullName evidence="1">Uncharacterized protein</fullName>
    </submittedName>
</protein>
<evidence type="ECO:0000313" key="2">
    <source>
        <dbReference type="Proteomes" id="UP000004578"/>
    </source>
</evidence>
<dbReference type="EMBL" id="AKFS01000190">
    <property type="protein sequence ID" value="EJF43741.1"/>
    <property type="molecule type" value="Genomic_DNA"/>
</dbReference>
<gene>
    <name evidence="1" type="ORF">HMPREF1317_2202</name>
</gene>
<keyword evidence="2" id="KW-1185">Reference proteome</keyword>
<reference evidence="1 2" key="1">
    <citation type="submission" date="2012-05" db="EMBL/GenBank/DDBJ databases">
        <authorList>
            <person name="Harkins D.M."/>
            <person name="Madupu R."/>
            <person name="Durkin A.S."/>
            <person name="Torralba M."/>
            <person name="Methe B."/>
            <person name="Sutton G.G."/>
            <person name="Nelson K.E."/>
        </authorList>
    </citation>
    <scope>NUCLEOTIDE SEQUENCE [LARGE SCALE GENOMIC DNA]</scope>
    <source>
        <strain evidence="1 2">F0490</strain>
    </source>
</reference>
<sequence length="62" mass="7093">MPESVRAFYERIHDGFGMFPDTDGLYRLERVRPVYDVLDLGYEELEAVKGSARRPRGLTTSG</sequence>
<comment type="caution">
    <text evidence="1">The sequence shown here is derived from an EMBL/GenBank/DDBJ whole genome shotgun (WGS) entry which is preliminary data.</text>
</comment>
<proteinExistence type="predicted"/>
<dbReference type="Proteomes" id="UP000004578">
    <property type="component" value="Unassembled WGS sequence"/>
</dbReference>
<dbReference type="PATRIC" id="fig|1125717.3.peg.1223"/>